<evidence type="ECO:0000256" key="4">
    <source>
        <dbReference type="ARBA" id="ARBA00023014"/>
    </source>
</evidence>
<comment type="caution">
    <text evidence="6">The sequence shown here is derived from an EMBL/GenBank/DDBJ whole genome shotgun (WGS) entry which is preliminary data.</text>
</comment>
<keyword evidence="1" id="KW-0004">4Fe-4S</keyword>
<dbReference type="EMBL" id="JANHNZ010000016">
    <property type="protein sequence ID" value="MCQ9210841.1"/>
    <property type="molecule type" value="Genomic_DNA"/>
</dbReference>
<evidence type="ECO:0000313" key="7">
    <source>
        <dbReference type="Proteomes" id="UP001059480"/>
    </source>
</evidence>
<feature type="domain" description="HhH-GPD" evidence="5">
    <location>
        <begin position="34"/>
        <end position="190"/>
    </location>
</feature>
<proteinExistence type="predicted"/>
<accession>A0ABT1WQP9</accession>
<protein>
    <submittedName>
        <fullName evidence="6">Endonuclease III</fullName>
    </submittedName>
</protein>
<keyword evidence="3" id="KW-0408">Iron</keyword>
<reference evidence="6" key="3">
    <citation type="journal article" date="2023" name="Microbiol. Resour. Announc.">
        <title>Draft Genome Sequence of Granulicatella sp. Strain S8, Isolated from a Marine Fish, Seriola quinqueradiata.</title>
        <authorList>
            <person name="Lee M."/>
            <person name="Farooq A."/>
            <person name="Jeong J.B."/>
            <person name="Jung M.Y."/>
        </authorList>
    </citation>
    <scope>NUCLEOTIDE SEQUENCE</scope>
    <source>
        <strain evidence="6">S8</strain>
    </source>
</reference>
<dbReference type="PANTHER" id="PTHR10359">
    <property type="entry name" value="A/G-SPECIFIC ADENINE GLYCOSYLASE/ENDONUCLEASE III"/>
    <property type="match status" value="1"/>
</dbReference>
<evidence type="ECO:0000313" key="6">
    <source>
        <dbReference type="EMBL" id="MCQ9210841.1"/>
    </source>
</evidence>
<keyword evidence="6" id="KW-0540">Nuclease</keyword>
<organism evidence="6 7">
    <name type="scientific">Granulicatella seriolae</name>
    <dbReference type="NCBI Taxonomy" id="2967226"/>
    <lineage>
        <taxon>Bacteria</taxon>
        <taxon>Bacillati</taxon>
        <taxon>Bacillota</taxon>
        <taxon>Bacilli</taxon>
        <taxon>Lactobacillales</taxon>
        <taxon>Carnobacteriaceae</taxon>
        <taxon>Granulicatella</taxon>
    </lineage>
</organism>
<gene>
    <name evidence="6" type="ORF">NPA36_09870</name>
</gene>
<dbReference type="InterPro" id="IPR003265">
    <property type="entry name" value="HhH-GPD_domain"/>
</dbReference>
<dbReference type="SUPFAM" id="SSF48150">
    <property type="entry name" value="DNA-glycosylase"/>
    <property type="match status" value="1"/>
</dbReference>
<keyword evidence="7" id="KW-1185">Reference proteome</keyword>
<dbReference type="Gene3D" id="1.10.340.30">
    <property type="entry name" value="Hypothetical protein, domain 2"/>
    <property type="match status" value="1"/>
</dbReference>
<dbReference type="GO" id="GO:0004519">
    <property type="term" value="F:endonuclease activity"/>
    <property type="evidence" value="ECO:0007669"/>
    <property type="project" value="UniProtKB-KW"/>
</dbReference>
<sequence length="212" mass="24817">MDLKNVYDLLLHKLGTQNWWPASNEIEMLIGMILVQNTNWLNVEKSLANLEEATKFDLEKTIALNDEDLQSLIKPSGFYKSKASYIKNILDFYQNKYQEFNDYDTDDLRKKLLTIKGVGYETADVMLLYLFHRPVFVSDAYAKKLFATLLGDDSQQISYMSLKKFVEDNSIFALNDYKEFHALIVEYGKTKSNFLAEYQLSKELRGKFLFYK</sequence>
<name>A0ABT1WQP9_9LACT</name>
<reference evidence="6" key="1">
    <citation type="submission" date="2022-07" db="EMBL/GenBank/DDBJ databases">
        <authorList>
            <person name="Jung M.-Y."/>
            <person name="Lee M."/>
        </authorList>
    </citation>
    <scope>NUCLEOTIDE SEQUENCE</scope>
    <source>
        <strain evidence="6">S8</strain>
    </source>
</reference>
<keyword evidence="6" id="KW-0255">Endonuclease</keyword>
<keyword evidence="2" id="KW-0479">Metal-binding</keyword>
<evidence type="ECO:0000259" key="5">
    <source>
        <dbReference type="SMART" id="SM00478"/>
    </source>
</evidence>
<dbReference type="PIRSF" id="PIRSF001435">
    <property type="entry name" value="Nth"/>
    <property type="match status" value="1"/>
</dbReference>
<dbReference type="InterPro" id="IPR011257">
    <property type="entry name" value="DNA_glycosylase"/>
</dbReference>
<keyword evidence="4" id="KW-0411">Iron-sulfur</keyword>
<evidence type="ECO:0000256" key="3">
    <source>
        <dbReference type="ARBA" id="ARBA00023004"/>
    </source>
</evidence>
<dbReference type="SMART" id="SM00478">
    <property type="entry name" value="ENDO3c"/>
    <property type="match status" value="1"/>
</dbReference>
<dbReference type="PANTHER" id="PTHR10359:SF19">
    <property type="entry name" value="DNA REPAIR GLYCOSYLASE MJ1434-RELATED"/>
    <property type="match status" value="1"/>
</dbReference>
<dbReference type="CDD" id="cd00056">
    <property type="entry name" value="ENDO3c"/>
    <property type="match status" value="1"/>
</dbReference>
<evidence type="ECO:0000256" key="1">
    <source>
        <dbReference type="ARBA" id="ARBA00022485"/>
    </source>
</evidence>
<dbReference type="Proteomes" id="UP001059480">
    <property type="component" value="Unassembled WGS sequence"/>
</dbReference>
<evidence type="ECO:0000256" key="2">
    <source>
        <dbReference type="ARBA" id="ARBA00022723"/>
    </source>
</evidence>
<reference evidence="6" key="2">
    <citation type="journal article" date="2023" name="Curr. Microbiol.">
        <title>Granulicatella seriolae sp. nov., a Novel Facultative Anaerobe Isolated from Yellowtail Marine Fish.</title>
        <authorList>
            <person name="Lee M."/>
            <person name="Choi Y.J."/>
            <person name="Farooq A."/>
            <person name="Jeong J.B."/>
            <person name="Jung M.Y."/>
        </authorList>
    </citation>
    <scope>NUCLEOTIDE SEQUENCE</scope>
    <source>
        <strain evidence="6">S8</strain>
    </source>
</reference>
<dbReference type="Pfam" id="PF00730">
    <property type="entry name" value="HhH-GPD"/>
    <property type="match status" value="1"/>
</dbReference>
<dbReference type="RefSeq" id="WP_256945951.1">
    <property type="nucleotide sequence ID" value="NZ_JANHNZ010000016.1"/>
</dbReference>
<keyword evidence="6" id="KW-0378">Hydrolase</keyword>